<dbReference type="EMBL" id="FUYR01000001">
    <property type="protein sequence ID" value="SKB45633.1"/>
    <property type="molecule type" value="Genomic_DNA"/>
</dbReference>
<reference evidence="5" key="1">
    <citation type="submission" date="2017-02" db="EMBL/GenBank/DDBJ databases">
        <authorList>
            <person name="Varghese N."/>
            <person name="Submissions S."/>
        </authorList>
    </citation>
    <scope>NUCLEOTIDE SEQUENCE [LARGE SCALE GENOMIC DNA]</scope>
    <source>
        <strain evidence="5">DSM 22385</strain>
    </source>
</reference>
<name>A0A1T5BFP0_9SPHI</name>
<organism evidence="4 5">
    <name type="scientific">Daejeonella lutea</name>
    <dbReference type="NCBI Taxonomy" id="572036"/>
    <lineage>
        <taxon>Bacteria</taxon>
        <taxon>Pseudomonadati</taxon>
        <taxon>Bacteroidota</taxon>
        <taxon>Sphingobacteriia</taxon>
        <taxon>Sphingobacteriales</taxon>
        <taxon>Sphingobacteriaceae</taxon>
        <taxon>Daejeonella</taxon>
    </lineage>
</organism>
<dbReference type="InterPro" id="IPR008397">
    <property type="entry name" value="Alginate_lyase_dom"/>
</dbReference>
<protein>
    <submittedName>
        <fullName evidence="4">Alginate lyase</fullName>
    </submittedName>
</protein>
<keyword evidence="5" id="KW-1185">Reference proteome</keyword>
<dbReference type="AlphaFoldDB" id="A0A1T5BFP0"/>
<evidence type="ECO:0000313" key="4">
    <source>
        <dbReference type="EMBL" id="SKB45633.1"/>
    </source>
</evidence>
<feature type="domain" description="Alginate lyase" evidence="3">
    <location>
        <begin position="59"/>
        <end position="333"/>
    </location>
</feature>
<dbReference type="Proteomes" id="UP000189981">
    <property type="component" value="Unassembled WGS sequence"/>
</dbReference>
<evidence type="ECO:0000259" key="3">
    <source>
        <dbReference type="Pfam" id="PF05426"/>
    </source>
</evidence>
<sequence>MKMNRTVSFTSLIVLLLISAGCTVGKRDRSSWVQNAETVLKDQVLKQAQWALGQKPLTVTAAFSARSAGGKHDFYSEGDYWWPNPANPSGPYIQRDGLSNPDNFSDHRLAMIRFGTIIGSLASAYKITGDEKYARHAVVHLKAWFLDTDTRMNPNLNYAQAIKGVTTGRGVGIIDTVHLMEVAQGALVLRSAIDKTVYSAIQHWFSEYIVWLTTSKNGLDEKQAKNNHATCWVMQVASFAKFTANEQVMADCRERYKTVLLPNQMAADGSFPLELARTKPYGYSIFNLDAMAAICQILSVDSDKLWTYETTDGRSIKKGIEYLYPYLKNKAAWPFKQDVMYWNSWPVAQPALLFGARAFANADWFNTWKNLDHNPTEAEVVRNMPIRNPLIWF</sequence>
<dbReference type="GO" id="GO:0016829">
    <property type="term" value="F:lyase activity"/>
    <property type="evidence" value="ECO:0007669"/>
    <property type="project" value="UniProtKB-KW"/>
</dbReference>
<dbReference type="Pfam" id="PF05426">
    <property type="entry name" value="Alginate_lyase"/>
    <property type="match status" value="1"/>
</dbReference>
<evidence type="ECO:0000256" key="1">
    <source>
        <dbReference type="ARBA" id="ARBA00022729"/>
    </source>
</evidence>
<evidence type="ECO:0000313" key="5">
    <source>
        <dbReference type="Proteomes" id="UP000189981"/>
    </source>
</evidence>
<dbReference type="GO" id="GO:0042597">
    <property type="term" value="C:periplasmic space"/>
    <property type="evidence" value="ECO:0007669"/>
    <property type="project" value="InterPro"/>
</dbReference>
<dbReference type="SUPFAM" id="SSF48230">
    <property type="entry name" value="Chondroitin AC/alginate lyase"/>
    <property type="match status" value="1"/>
</dbReference>
<keyword evidence="2 4" id="KW-0456">Lyase</keyword>
<dbReference type="Gene3D" id="1.50.10.100">
    <property type="entry name" value="Chondroitin AC/alginate lyase"/>
    <property type="match status" value="1"/>
</dbReference>
<gene>
    <name evidence="4" type="ORF">SAMN05661099_1534</name>
</gene>
<accession>A0A1T5BFP0</accession>
<evidence type="ECO:0000256" key="2">
    <source>
        <dbReference type="ARBA" id="ARBA00023239"/>
    </source>
</evidence>
<proteinExistence type="predicted"/>
<dbReference type="PROSITE" id="PS51257">
    <property type="entry name" value="PROKAR_LIPOPROTEIN"/>
    <property type="match status" value="1"/>
</dbReference>
<dbReference type="InterPro" id="IPR008929">
    <property type="entry name" value="Chondroitin_lyas"/>
</dbReference>
<keyword evidence="1" id="KW-0732">Signal</keyword>
<dbReference type="STRING" id="572036.SAMN05661099_1534"/>